<dbReference type="RefSeq" id="WP_252771803.1">
    <property type="nucleotide sequence ID" value="NZ_JAMXMC010000013.1"/>
</dbReference>
<organism evidence="2 3">
    <name type="scientific">Ideonella oryzae</name>
    <dbReference type="NCBI Taxonomy" id="2937441"/>
    <lineage>
        <taxon>Bacteria</taxon>
        <taxon>Pseudomonadati</taxon>
        <taxon>Pseudomonadota</taxon>
        <taxon>Betaproteobacteria</taxon>
        <taxon>Burkholderiales</taxon>
        <taxon>Sphaerotilaceae</taxon>
        <taxon>Ideonella</taxon>
    </lineage>
</organism>
<reference evidence="2 3" key="1">
    <citation type="submission" date="2022-06" db="EMBL/GenBank/DDBJ databases">
        <title>Ideonella sp. NS12-5 Genome sequencing and assembly.</title>
        <authorList>
            <person name="Jung Y."/>
        </authorList>
    </citation>
    <scope>NUCLEOTIDE SEQUENCE [LARGE SCALE GENOMIC DNA]</scope>
    <source>
        <strain evidence="2 3">NS12-5</strain>
    </source>
</reference>
<dbReference type="InterPro" id="IPR041290">
    <property type="entry name" value="Tli4_C"/>
</dbReference>
<dbReference type="Proteomes" id="UP001204851">
    <property type="component" value="Unassembled WGS sequence"/>
</dbReference>
<evidence type="ECO:0000313" key="2">
    <source>
        <dbReference type="EMBL" id="MCO5978860.1"/>
    </source>
</evidence>
<gene>
    <name evidence="2" type="ORF">M0L44_19350</name>
</gene>
<evidence type="ECO:0000313" key="3">
    <source>
        <dbReference type="Proteomes" id="UP001204851"/>
    </source>
</evidence>
<name>A0ABT1BRJ5_9BURK</name>
<dbReference type="EMBL" id="JAMXMC010000013">
    <property type="protein sequence ID" value="MCO5978860.1"/>
    <property type="molecule type" value="Genomic_DNA"/>
</dbReference>
<evidence type="ECO:0000259" key="1">
    <source>
        <dbReference type="Pfam" id="PF18426"/>
    </source>
</evidence>
<protein>
    <submittedName>
        <fullName evidence="2">T6SS immunity protein Tli4 family protein</fullName>
    </submittedName>
</protein>
<comment type="caution">
    <text evidence="2">The sequence shown here is derived from an EMBL/GenBank/DDBJ whole genome shotgun (WGS) entry which is preliminary data.</text>
</comment>
<proteinExistence type="predicted"/>
<feature type="domain" description="Tle cognate immunity protein 4 C-terminal" evidence="1">
    <location>
        <begin position="189"/>
        <end position="347"/>
    </location>
</feature>
<keyword evidence="3" id="KW-1185">Reference proteome</keyword>
<sequence>MMNMRRRSLIAIIIGAALALAAWAFWRHEIIMDEKIILPPMKTICVGRHLMALPSDLSLRGDVDLVYGLDKNFKTVKVEVLRESGTTPTFDALVAKKVGELTAQSNEDVPSKNMLAGWRKIDEDTVLIRANTDISERGFFTALVVVQRGAAVGLVTADIFDHDKPEDIEAKALAVAKSISFVSDPEKAGKGTCLGPLLIDAKQDGEWISVSGRSASHPDVDVDIYVNSLVAESDGGLLKRVEEKSGPMAKMGMLFKPIRKGNVVIAGRPGEEFLESDKDEQGKVFRLYNAETLLTKPSTFSEPSFTFHLNMGGQLPDSDQYVDASFDEAQSLALWDSIIKSIRLRPGSI</sequence>
<accession>A0ABT1BRJ5</accession>
<dbReference type="Pfam" id="PF18426">
    <property type="entry name" value="Tli4_C"/>
    <property type="match status" value="1"/>
</dbReference>